<sequence length="81" mass="8665">MTTRLDADPITQGSYGYNVGTLTASGQVTARIQAAAFVWGQSKRSAASTVSEETGTENPPQERMKANYKSLSGTDIQTYDS</sequence>
<feature type="compositionally biased region" description="Polar residues" evidence="1">
    <location>
        <begin position="69"/>
        <end position="81"/>
    </location>
</feature>
<evidence type="ECO:0000313" key="3">
    <source>
        <dbReference type="Proteomes" id="UP000239907"/>
    </source>
</evidence>
<keyword evidence="3" id="KW-1185">Reference proteome</keyword>
<feature type="region of interest" description="Disordered" evidence="1">
    <location>
        <begin position="43"/>
        <end position="81"/>
    </location>
</feature>
<evidence type="ECO:0000256" key="1">
    <source>
        <dbReference type="SAM" id="MobiDB-lite"/>
    </source>
</evidence>
<feature type="compositionally biased region" description="Polar residues" evidence="1">
    <location>
        <begin position="43"/>
        <end position="59"/>
    </location>
</feature>
<proteinExistence type="predicted"/>
<comment type="caution">
    <text evidence="2">The sequence shown here is derived from an EMBL/GenBank/DDBJ whole genome shotgun (WGS) entry which is preliminary data.</text>
</comment>
<dbReference type="RefSeq" id="WP_129589801.1">
    <property type="nucleotide sequence ID" value="NZ_MQWA01000001.1"/>
</dbReference>
<dbReference type="EMBL" id="MQWA01000001">
    <property type="protein sequence ID" value="PQJ29848.1"/>
    <property type="molecule type" value="Genomic_DNA"/>
</dbReference>
<organism evidence="2 3">
    <name type="scientific">Rubritalea profundi</name>
    <dbReference type="NCBI Taxonomy" id="1658618"/>
    <lineage>
        <taxon>Bacteria</taxon>
        <taxon>Pseudomonadati</taxon>
        <taxon>Verrucomicrobiota</taxon>
        <taxon>Verrucomicrobiia</taxon>
        <taxon>Verrucomicrobiales</taxon>
        <taxon>Rubritaleaceae</taxon>
        <taxon>Rubritalea</taxon>
    </lineage>
</organism>
<dbReference type="AlphaFoldDB" id="A0A2S7U498"/>
<evidence type="ECO:0000313" key="2">
    <source>
        <dbReference type="EMBL" id="PQJ29848.1"/>
    </source>
</evidence>
<name>A0A2S7U498_9BACT</name>
<gene>
    <name evidence="2" type="ORF">BSZ32_16070</name>
</gene>
<accession>A0A2S7U498</accession>
<reference evidence="2 3" key="1">
    <citation type="submission" date="2016-12" db="EMBL/GenBank/DDBJ databases">
        <title>Study of bacterial adaptation to deep sea.</title>
        <authorList>
            <person name="Song J."/>
            <person name="Yoshizawa S."/>
            <person name="Kogure K."/>
        </authorList>
    </citation>
    <scope>NUCLEOTIDE SEQUENCE [LARGE SCALE GENOMIC DNA]</scope>
    <source>
        <strain evidence="2 3">SAORIC-165</strain>
    </source>
</reference>
<protein>
    <submittedName>
        <fullName evidence="2">Uncharacterized protein</fullName>
    </submittedName>
</protein>
<dbReference type="Proteomes" id="UP000239907">
    <property type="component" value="Unassembled WGS sequence"/>
</dbReference>